<organism evidence="3 4">
    <name type="scientific">Microbacterium oleivorans</name>
    <dbReference type="NCBI Taxonomy" id="273677"/>
    <lineage>
        <taxon>Bacteria</taxon>
        <taxon>Bacillati</taxon>
        <taxon>Actinomycetota</taxon>
        <taxon>Actinomycetes</taxon>
        <taxon>Micrococcales</taxon>
        <taxon>Microbacteriaceae</taxon>
        <taxon>Microbacterium</taxon>
    </lineage>
</organism>
<evidence type="ECO:0000259" key="2">
    <source>
        <dbReference type="Pfam" id="PF01757"/>
    </source>
</evidence>
<dbReference type="GO" id="GO:0016747">
    <property type="term" value="F:acyltransferase activity, transferring groups other than amino-acyl groups"/>
    <property type="evidence" value="ECO:0007669"/>
    <property type="project" value="InterPro"/>
</dbReference>
<dbReference type="GO" id="GO:0009103">
    <property type="term" value="P:lipopolysaccharide biosynthetic process"/>
    <property type="evidence" value="ECO:0007669"/>
    <property type="project" value="TreeGrafter"/>
</dbReference>
<dbReference type="GO" id="GO:0016020">
    <property type="term" value="C:membrane"/>
    <property type="evidence" value="ECO:0007669"/>
    <property type="project" value="TreeGrafter"/>
</dbReference>
<dbReference type="Proteomes" id="UP000024001">
    <property type="component" value="Unassembled WGS sequence"/>
</dbReference>
<keyword evidence="1" id="KW-0812">Transmembrane</keyword>
<dbReference type="KEGG" id="moo:BWL13_02198"/>
<dbReference type="Pfam" id="PF01757">
    <property type="entry name" value="Acyl_transf_3"/>
    <property type="match status" value="1"/>
</dbReference>
<dbReference type="PATRIC" id="fig|273677.3.peg.2361"/>
<keyword evidence="4" id="KW-1185">Reference proteome</keyword>
<dbReference type="PANTHER" id="PTHR23028">
    <property type="entry name" value="ACETYLTRANSFERASE"/>
    <property type="match status" value="1"/>
</dbReference>
<dbReference type="EMBL" id="JFYO01000007">
    <property type="protein sequence ID" value="EZP26048.1"/>
    <property type="molecule type" value="Genomic_DNA"/>
</dbReference>
<dbReference type="InterPro" id="IPR050879">
    <property type="entry name" value="Acyltransferase_3"/>
</dbReference>
<keyword evidence="1" id="KW-1133">Transmembrane helix</keyword>
<evidence type="ECO:0000256" key="1">
    <source>
        <dbReference type="SAM" id="Phobius"/>
    </source>
</evidence>
<feature type="transmembrane region" description="Helical" evidence="1">
    <location>
        <begin position="231"/>
        <end position="250"/>
    </location>
</feature>
<name>A0A031FN73_9MICO</name>
<proteinExistence type="predicted"/>
<evidence type="ECO:0000313" key="3">
    <source>
        <dbReference type="EMBL" id="EZP26048.1"/>
    </source>
</evidence>
<protein>
    <submittedName>
        <fullName evidence="3">Acetyltransferase</fullName>
    </submittedName>
</protein>
<keyword evidence="3" id="KW-0808">Transferase</keyword>
<dbReference type="PANTHER" id="PTHR23028:SF53">
    <property type="entry name" value="ACYL_TRANSF_3 DOMAIN-CONTAINING PROTEIN"/>
    <property type="match status" value="1"/>
</dbReference>
<dbReference type="AlphaFoldDB" id="A0A031FN73"/>
<feature type="transmembrane region" description="Helical" evidence="1">
    <location>
        <begin position="26"/>
        <end position="46"/>
    </location>
</feature>
<accession>A0A031FN73</accession>
<feature type="transmembrane region" description="Helical" evidence="1">
    <location>
        <begin position="257"/>
        <end position="278"/>
    </location>
</feature>
<feature type="domain" description="Acyltransferase 3" evidence="2">
    <location>
        <begin position="9"/>
        <end position="308"/>
    </location>
</feature>
<feature type="transmembrane region" description="Helical" evidence="1">
    <location>
        <begin position="66"/>
        <end position="84"/>
    </location>
</feature>
<dbReference type="eggNOG" id="COG1835">
    <property type="taxonomic scope" value="Bacteria"/>
</dbReference>
<evidence type="ECO:0000313" key="4">
    <source>
        <dbReference type="Proteomes" id="UP000024001"/>
    </source>
</evidence>
<reference evidence="3 4" key="1">
    <citation type="submission" date="2014-03" db="EMBL/GenBank/DDBJ databases">
        <title>Draft Genome Sequences of 13 Willow Endophytes.</title>
        <authorList>
            <person name="Gan H.Y."/>
            <person name="Gan H.M."/>
            <person name="Savka M.A."/>
            <person name="Hudson A.O."/>
        </authorList>
    </citation>
    <scope>NUCLEOTIDE SEQUENCE [LARGE SCALE GENOMIC DNA]</scope>
    <source>
        <strain evidence="3 4">RIT293</strain>
    </source>
</reference>
<sequence>MYHYTARRHTQWEAPTIETFPFVSQFSAYGFMGVQLFFLISGFVILMSVEGRSVGEFVAARISRLFPAYWAAVILTAILIEFIAGDQLGKSVTLVQVLTNLTMLQQWTGVPHVDGVYWTLAVELLFYVLIGIFMSTKLTVEKITWLAFLWPLAALIADRSNMQFLATFLSPAYAPLFAAGMMLYVIYSRGSNLLRWMLVVGNGILGTQQTIMYDVANAERLTGVDLKEPVAVAIMILIFASVALVTLSPLQSRGLAWMTYLGALTYPLYLVHELWGWWVIGQLSPYLNEWVVLVLAIAFVLLLAAAIERWVERRSRRWLRTQVLRSFPRAERAPAAAAAR</sequence>
<keyword evidence="1" id="KW-0472">Membrane</keyword>
<feature type="transmembrane region" description="Helical" evidence="1">
    <location>
        <begin position="115"/>
        <end position="133"/>
    </location>
</feature>
<dbReference type="InterPro" id="IPR002656">
    <property type="entry name" value="Acyl_transf_3_dom"/>
</dbReference>
<gene>
    <name evidence="3" type="ORF">BW34_02380</name>
</gene>
<feature type="transmembrane region" description="Helical" evidence="1">
    <location>
        <begin position="290"/>
        <end position="311"/>
    </location>
</feature>
<comment type="caution">
    <text evidence="3">The sequence shown here is derived from an EMBL/GenBank/DDBJ whole genome shotgun (WGS) entry which is preliminary data.</text>
</comment>
<feature type="transmembrane region" description="Helical" evidence="1">
    <location>
        <begin position="163"/>
        <end position="186"/>
    </location>
</feature>